<evidence type="ECO:0000313" key="4">
    <source>
        <dbReference type="EMBL" id="KAJ8437405.1"/>
    </source>
</evidence>
<dbReference type="PROSITE" id="PS00690">
    <property type="entry name" value="DEAH_ATP_HELICASE"/>
    <property type="match status" value="1"/>
</dbReference>
<dbReference type="EMBL" id="JAKOGI010000301">
    <property type="protein sequence ID" value="KAJ8437405.1"/>
    <property type="molecule type" value="Genomic_DNA"/>
</dbReference>
<evidence type="ECO:0000256" key="1">
    <source>
        <dbReference type="ARBA" id="ARBA00012552"/>
    </source>
</evidence>
<comment type="caution">
    <text evidence="4">The sequence shown here is derived from an EMBL/GenBank/DDBJ whole genome shotgun (WGS) entry which is preliminary data.</text>
</comment>
<dbReference type="InterPro" id="IPR027417">
    <property type="entry name" value="P-loop_NTPase"/>
</dbReference>
<keyword evidence="2" id="KW-0378">Hydrolase</keyword>
<protein>
    <recommendedName>
        <fullName evidence="1">RNA helicase</fullName>
        <ecNumber evidence="1">3.6.4.13</ecNumber>
    </recommendedName>
</protein>
<dbReference type="InterPro" id="IPR002464">
    <property type="entry name" value="DNA/RNA_helicase_DEAH_CS"/>
</dbReference>
<dbReference type="GO" id="GO:0003723">
    <property type="term" value="F:RNA binding"/>
    <property type="evidence" value="ECO:0007669"/>
    <property type="project" value="TreeGrafter"/>
</dbReference>
<dbReference type="EC" id="3.6.4.13" evidence="1"/>
<evidence type="ECO:0000256" key="2">
    <source>
        <dbReference type="ARBA" id="ARBA00022801"/>
    </source>
</evidence>
<dbReference type="Gene3D" id="3.40.50.300">
    <property type="entry name" value="P-loop containing nucleotide triphosphate hydrolases"/>
    <property type="match status" value="2"/>
</dbReference>
<evidence type="ECO:0000313" key="5">
    <source>
        <dbReference type="Proteomes" id="UP001153076"/>
    </source>
</evidence>
<dbReference type="AlphaFoldDB" id="A0A9Q1K5W3"/>
<keyword evidence="5" id="KW-1185">Reference proteome</keyword>
<dbReference type="GO" id="GO:0003724">
    <property type="term" value="F:RNA helicase activity"/>
    <property type="evidence" value="ECO:0007669"/>
    <property type="project" value="UniProtKB-EC"/>
</dbReference>
<gene>
    <name evidence="4" type="ORF">Cgig2_008758</name>
</gene>
<dbReference type="GO" id="GO:0016787">
    <property type="term" value="F:hydrolase activity"/>
    <property type="evidence" value="ECO:0007669"/>
    <property type="project" value="UniProtKB-KW"/>
</dbReference>
<comment type="catalytic activity">
    <reaction evidence="3">
        <text>ATP + H2O = ADP + phosphate + H(+)</text>
        <dbReference type="Rhea" id="RHEA:13065"/>
        <dbReference type="ChEBI" id="CHEBI:15377"/>
        <dbReference type="ChEBI" id="CHEBI:15378"/>
        <dbReference type="ChEBI" id="CHEBI:30616"/>
        <dbReference type="ChEBI" id="CHEBI:43474"/>
        <dbReference type="ChEBI" id="CHEBI:456216"/>
        <dbReference type="EC" id="3.6.4.13"/>
    </reaction>
</comment>
<dbReference type="PANTHER" id="PTHR18934:SF136">
    <property type="entry name" value="ATP-DEPENDENT RNA HELICASE DHX35-RELATED"/>
    <property type="match status" value="1"/>
</dbReference>
<dbReference type="PANTHER" id="PTHR18934">
    <property type="entry name" value="ATP-DEPENDENT RNA HELICASE"/>
    <property type="match status" value="1"/>
</dbReference>
<reference evidence="4" key="1">
    <citation type="submission" date="2022-04" db="EMBL/GenBank/DDBJ databases">
        <title>Carnegiea gigantea Genome sequencing and assembly v2.</title>
        <authorList>
            <person name="Copetti D."/>
            <person name="Sanderson M.J."/>
            <person name="Burquez A."/>
            <person name="Wojciechowski M.F."/>
        </authorList>
    </citation>
    <scope>NUCLEOTIDE SEQUENCE</scope>
    <source>
        <strain evidence="4">SGP5-SGP5p</strain>
        <tissue evidence="4">Aerial part</tissue>
    </source>
</reference>
<name>A0A9Q1K5W3_9CARY</name>
<sequence length="347" mass="38319">MEEIGVEKRKEGRTLERKREDSVIMVDEAHERSITTDIVLGLLKKPELLTPVNLPLATFPVAGKSPDFNFFPDFLLLVGCFLLVPLSGGRRHLLSSPELCPLEALTPATFPVTGKSPENLFASDFPPYQLVLRVSSSSLSNWSTGVGRFVAFSLSASGRLFQVVNLLLGSIDDNGIFHHRGSKRHRGFAGEEVGPVAEPAIISVEGRGFTVEIKYVEEPVADYLQAAVSTVLLIHEKEPMGDILVFLTGQDDIDATVRLLSEEAQSFCKSKEGRIASFAFVLGTFTCRAEVEAVFPIKSAWNFSRLYTEDYYINEMSDEGIPEMQRSNLVSCVIQRPLTLKISYTGP</sequence>
<proteinExistence type="predicted"/>
<dbReference type="Proteomes" id="UP001153076">
    <property type="component" value="Unassembled WGS sequence"/>
</dbReference>
<evidence type="ECO:0000256" key="3">
    <source>
        <dbReference type="ARBA" id="ARBA00047984"/>
    </source>
</evidence>
<organism evidence="4 5">
    <name type="scientific">Carnegiea gigantea</name>
    <dbReference type="NCBI Taxonomy" id="171969"/>
    <lineage>
        <taxon>Eukaryota</taxon>
        <taxon>Viridiplantae</taxon>
        <taxon>Streptophyta</taxon>
        <taxon>Embryophyta</taxon>
        <taxon>Tracheophyta</taxon>
        <taxon>Spermatophyta</taxon>
        <taxon>Magnoliopsida</taxon>
        <taxon>eudicotyledons</taxon>
        <taxon>Gunneridae</taxon>
        <taxon>Pentapetalae</taxon>
        <taxon>Caryophyllales</taxon>
        <taxon>Cactineae</taxon>
        <taxon>Cactaceae</taxon>
        <taxon>Cactoideae</taxon>
        <taxon>Echinocereeae</taxon>
        <taxon>Carnegiea</taxon>
    </lineage>
</organism>
<dbReference type="OrthoDB" id="10253254at2759"/>
<accession>A0A9Q1K5W3</accession>